<protein>
    <submittedName>
        <fullName evidence="1">Uncharacterized protein</fullName>
    </submittedName>
</protein>
<dbReference type="AlphaFoldDB" id="A0AAQ4EUW8"/>
<name>A0AAQ4EUW8_AMBAM</name>
<dbReference type="Proteomes" id="UP001321473">
    <property type="component" value="Unassembled WGS sequence"/>
</dbReference>
<keyword evidence="2" id="KW-1185">Reference proteome</keyword>
<dbReference type="EMBL" id="JARKHS020010601">
    <property type="protein sequence ID" value="KAK8778579.1"/>
    <property type="molecule type" value="Genomic_DNA"/>
</dbReference>
<gene>
    <name evidence="1" type="ORF">V5799_020079</name>
</gene>
<comment type="caution">
    <text evidence="1">The sequence shown here is derived from an EMBL/GenBank/DDBJ whole genome shotgun (WGS) entry which is preliminary data.</text>
</comment>
<evidence type="ECO:0000313" key="1">
    <source>
        <dbReference type="EMBL" id="KAK8778579.1"/>
    </source>
</evidence>
<organism evidence="1 2">
    <name type="scientific">Amblyomma americanum</name>
    <name type="common">Lone star tick</name>
    <dbReference type="NCBI Taxonomy" id="6943"/>
    <lineage>
        <taxon>Eukaryota</taxon>
        <taxon>Metazoa</taxon>
        <taxon>Ecdysozoa</taxon>
        <taxon>Arthropoda</taxon>
        <taxon>Chelicerata</taxon>
        <taxon>Arachnida</taxon>
        <taxon>Acari</taxon>
        <taxon>Parasitiformes</taxon>
        <taxon>Ixodida</taxon>
        <taxon>Ixodoidea</taxon>
        <taxon>Ixodidae</taxon>
        <taxon>Amblyomminae</taxon>
        <taxon>Amblyomma</taxon>
    </lineage>
</organism>
<accession>A0AAQ4EUW8</accession>
<feature type="non-terminal residue" evidence="1">
    <location>
        <position position="1"/>
    </location>
</feature>
<proteinExistence type="predicted"/>
<evidence type="ECO:0000313" key="2">
    <source>
        <dbReference type="Proteomes" id="UP001321473"/>
    </source>
</evidence>
<reference evidence="1 2" key="1">
    <citation type="journal article" date="2023" name="Arcadia Sci">
        <title>De novo assembly of a long-read Amblyomma americanum tick genome.</title>
        <authorList>
            <person name="Chou S."/>
            <person name="Poskanzer K.E."/>
            <person name="Rollins M."/>
            <person name="Thuy-Boun P.S."/>
        </authorList>
    </citation>
    <scope>NUCLEOTIDE SEQUENCE [LARGE SCALE GENOMIC DNA]</scope>
    <source>
        <strain evidence="1">F_SG_1</strain>
        <tissue evidence="1">Salivary glands</tissue>
    </source>
</reference>
<sequence>NATNAWPNLGAGNGVLSGTLKRGYRFGEFKFSSLNSSDEACSTVKHGAEARKWLLRHKTQLKARIYSLAMSKAMCPRTVEQKICQ</sequence>